<proteinExistence type="predicted"/>
<dbReference type="HOGENOM" id="CLU_1667344_0_0_5"/>
<dbReference type="PATRIC" id="fig|426355.14.peg.4246"/>
<accession>B1M1F5</accession>
<dbReference type="AlphaFoldDB" id="B1M1F5"/>
<dbReference type="EMBL" id="CP001001">
    <property type="protein sequence ID" value="ACB26130.1"/>
    <property type="molecule type" value="Genomic_DNA"/>
</dbReference>
<feature type="region of interest" description="Disordered" evidence="1">
    <location>
        <begin position="1"/>
        <end position="48"/>
    </location>
</feature>
<reference evidence="2 3" key="1">
    <citation type="submission" date="2008-03" db="EMBL/GenBank/DDBJ databases">
        <title>Complete sequence of chromosome of Methylobacterium radiotolerans JCM 2831.</title>
        <authorList>
            <consortium name="US DOE Joint Genome Institute"/>
            <person name="Copeland A."/>
            <person name="Lucas S."/>
            <person name="Lapidus A."/>
            <person name="Glavina del Rio T."/>
            <person name="Dalin E."/>
            <person name="Tice H."/>
            <person name="Bruce D."/>
            <person name="Goodwin L."/>
            <person name="Pitluck S."/>
            <person name="Kiss H."/>
            <person name="Brettin T."/>
            <person name="Detter J.C."/>
            <person name="Han C."/>
            <person name="Kuske C.R."/>
            <person name="Schmutz J."/>
            <person name="Larimer F."/>
            <person name="Land M."/>
            <person name="Hauser L."/>
            <person name="Kyrpides N."/>
            <person name="Mikhailova N."/>
            <person name="Marx C.J."/>
            <person name="Richardson P."/>
        </authorList>
    </citation>
    <scope>NUCLEOTIDE SEQUENCE [LARGE SCALE GENOMIC DNA]</scope>
    <source>
        <strain evidence="3">ATCC 27329 / DSM 1819 / JCM 2831 / NBRC 15690 / NCIMB 10815 / 0-1</strain>
    </source>
</reference>
<dbReference type="Proteomes" id="UP000006589">
    <property type="component" value="Chromosome"/>
</dbReference>
<gene>
    <name evidence="2" type="ordered locus">Mrad2831_4161</name>
</gene>
<evidence type="ECO:0000313" key="2">
    <source>
        <dbReference type="EMBL" id="ACB26130.1"/>
    </source>
</evidence>
<feature type="region of interest" description="Disordered" evidence="1">
    <location>
        <begin position="82"/>
        <end position="117"/>
    </location>
</feature>
<sequence length="158" mass="16450">MAGAAKGLGKLMSPEDRAEAAKADAARAEEAKARAAKPMTREEAAASAREHIRRFQEVYKATGNAFLADAEARKAAAALVDAKPAAPAARRPTFTPSFAPAKAPPLGASANNSRSASLTQHNQINVQGGEARQTAELVMQGQKQLGTFGIEGIKSAIR</sequence>
<evidence type="ECO:0000256" key="1">
    <source>
        <dbReference type="SAM" id="MobiDB-lite"/>
    </source>
</evidence>
<name>B1M1F5_METRJ</name>
<dbReference type="RefSeq" id="WP_012321084.1">
    <property type="nucleotide sequence ID" value="NC_010505.1"/>
</dbReference>
<organism evidence="2 3">
    <name type="scientific">Methylobacterium radiotolerans (strain ATCC 27329 / DSM 1819 / JCM 2831 / NBRC 15690 / NCIMB 10815 / 0-1)</name>
    <dbReference type="NCBI Taxonomy" id="426355"/>
    <lineage>
        <taxon>Bacteria</taxon>
        <taxon>Pseudomonadati</taxon>
        <taxon>Pseudomonadota</taxon>
        <taxon>Alphaproteobacteria</taxon>
        <taxon>Hyphomicrobiales</taxon>
        <taxon>Methylobacteriaceae</taxon>
        <taxon>Methylobacterium</taxon>
    </lineage>
</organism>
<dbReference type="GeneID" id="6140220"/>
<dbReference type="STRING" id="426355.Mrad2831_4161"/>
<evidence type="ECO:0000313" key="3">
    <source>
        <dbReference type="Proteomes" id="UP000006589"/>
    </source>
</evidence>
<feature type="compositionally biased region" description="Basic and acidic residues" evidence="1">
    <location>
        <begin position="13"/>
        <end position="48"/>
    </location>
</feature>
<dbReference type="KEGG" id="mrd:Mrad2831_4161"/>
<protein>
    <submittedName>
        <fullName evidence="2">Mucin-associated surface protein (MASP)</fullName>
    </submittedName>
</protein>